<dbReference type="PROSITE" id="PS00080">
    <property type="entry name" value="MULTICOPPER_OXIDASE2"/>
    <property type="match status" value="1"/>
</dbReference>
<dbReference type="GO" id="GO:0005507">
    <property type="term" value="F:copper ion binding"/>
    <property type="evidence" value="ECO:0007669"/>
    <property type="project" value="InterPro"/>
</dbReference>
<dbReference type="Proteomes" id="UP000006854">
    <property type="component" value="Chromosome"/>
</dbReference>
<feature type="domain" description="Plastocyanin-like" evidence="11">
    <location>
        <begin position="382"/>
        <end position="491"/>
    </location>
</feature>
<evidence type="ECO:0000256" key="4">
    <source>
        <dbReference type="ARBA" id="ARBA00023002"/>
    </source>
</evidence>
<dbReference type="GeneID" id="51866546"/>
<accession>F2RC38</accession>
<evidence type="ECO:0000256" key="8">
    <source>
        <dbReference type="ARBA" id="ARBA00043090"/>
    </source>
</evidence>
<dbReference type="STRING" id="953739.SVEN_6003"/>
<dbReference type="InterPro" id="IPR002355">
    <property type="entry name" value="Cu_oxidase_Cu_BS"/>
</dbReference>
<dbReference type="eggNOG" id="COG2132">
    <property type="taxonomic scope" value="Bacteria"/>
</dbReference>
<dbReference type="Pfam" id="PF07732">
    <property type="entry name" value="Cu-oxidase_3"/>
    <property type="match status" value="1"/>
</dbReference>
<dbReference type="HOGENOM" id="CLU_009100_2_2_11"/>
<keyword evidence="4" id="KW-0560">Oxidoreductase</keyword>
<dbReference type="EMBL" id="FR845719">
    <property type="protein sequence ID" value="CCA59289.1"/>
    <property type="molecule type" value="Genomic_DNA"/>
</dbReference>
<evidence type="ECO:0000313" key="14">
    <source>
        <dbReference type="Proteomes" id="UP000006854"/>
    </source>
</evidence>
<keyword evidence="14" id="KW-1185">Reference proteome</keyword>
<dbReference type="KEGG" id="sve:SVEN_6003"/>
<dbReference type="InterPro" id="IPR008972">
    <property type="entry name" value="Cupredoxin"/>
</dbReference>
<dbReference type="SUPFAM" id="SSF49503">
    <property type="entry name" value="Cupredoxins"/>
    <property type="match status" value="3"/>
</dbReference>
<dbReference type="InterPro" id="IPR045087">
    <property type="entry name" value="Cu-oxidase_fam"/>
</dbReference>
<reference evidence="13 14" key="1">
    <citation type="journal article" date="2011" name="BMC Genomics">
        <title>Genome-wide analysis of the role of GlnR in Streptomyces venezuelae provides new insights into global nitrogen regulation in actinomycetes.</title>
        <authorList>
            <person name="Pullan S.T."/>
            <person name="Bibb M.J."/>
            <person name="Merrick M."/>
        </authorList>
    </citation>
    <scope>NUCLEOTIDE SEQUENCE [LARGE SCALE GENOMIC DNA]</scope>
    <source>
        <strain evidence="14">ATCC 10712 / CBS 650.69 / DSM 40230 / JCM 4526 / NBRC 13096 / PD 04745</strain>
    </source>
</reference>
<gene>
    <name evidence="13" type="ordered locus">SVEN_6003</name>
</gene>
<evidence type="ECO:0000313" key="13">
    <source>
        <dbReference type="EMBL" id="CCA59289.1"/>
    </source>
</evidence>
<comment type="subunit">
    <text evidence="2">Monomer.</text>
</comment>
<evidence type="ECO:0000259" key="10">
    <source>
        <dbReference type="Pfam" id="PF00394"/>
    </source>
</evidence>
<evidence type="ECO:0000256" key="1">
    <source>
        <dbReference type="ARBA" id="ARBA00010609"/>
    </source>
</evidence>
<name>F2RC38_STRVP</name>
<feature type="domain" description="Plastocyanin-like" evidence="12">
    <location>
        <begin position="88"/>
        <end position="203"/>
    </location>
</feature>
<dbReference type="InterPro" id="IPR001117">
    <property type="entry name" value="Cu-oxidase_2nd"/>
</dbReference>
<dbReference type="CDD" id="cd13890">
    <property type="entry name" value="CuRO_3_CueO_FtsP"/>
    <property type="match status" value="1"/>
</dbReference>
<protein>
    <recommendedName>
        <fullName evidence="6">Multicopper oxidase CueO</fullName>
        <ecNumber evidence="5">1.16.3.4</ecNumber>
    </recommendedName>
    <alternativeName>
        <fullName evidence="7">Copper efflux oxidase</fullName>
    </alternativeName>
    <alternativeName>
        <fullName evidence="8">Cuprous oxidase</fullName>
    </alternativeName>
</protein>
<dbReference type="InterPro" id="IPR011706">
    <property type="entry name" value="Cu-oxidase_C"/>
</dbReference>
<comment type="catalytic activity">
    <reaction evidence="9">
        <text>4 Cu(+) + O2 + 4 H(+) = 4 Cu(2+) + 2 H2O</text>
        <dbReference type="Rhea" id="RHEA:30083"/>
        <dbReference type="ChEBI" id="CHEBI:15377"/>
        <dbReference type="ChEBI" id="CHEBI:15378"/>
        <dbReference type="ChEBI" id="CHEBI:15379"/>
        <dbReference type="ChEBI" id="CHEBI:29036"/>
        <dbReference type="ChEBI" id="CHEBI:49552"/>
        <dbReference type="EC" id="1.16.3.4"/>
    </reaction>
    <physiologicalReaction direction="left-to-right" evidence="9">
        <dbReference type="Rhea" id="RHEA:30084"/>
    </physiologicalReaction>
</comment>
<keyword evidence="3" id="KW-0479">Metal-binding</keyword>
<dbReference type="Pfam" id="PF07731">
    <property type="entry name" value="Cu-oxidase_2"/>
    <property type="match status" value="1"/>
</dbReference>
<feature type="domain" description="Plastocyanin-like" evidence="10">
    <location>
        <begin position="244"/>
        <end position="318"/>
    </location>
</feature>
<organism evidence="13 14">
    <name type="scientific">Streptomyces venezuelae (strain ATCC 10712 / CBS 650.69 / DSM 40230 / JCM 4526 / NBRC 13096 / PD 04745)</name>
    <dbReference type="NCBI Taxonomy" id="953739"/>
    <lineage>
        <taxon>Bacteria</taxon>
        <taxon>Bacillati</taxon>
        <taxon>Actinomycetota</taxon>
        <taxon>Actinomycetes</taxon>
        <taxon>Kitasatosporales</taxon>
        <taxon>Streptomycetaceae</taxon>
        <taxon>Streptomyces</taxon>
    </lineage>
</organism>
<dbReference type="Gene3D" id="2.60.40.420">
    <property type="entry name" value="Cupredoxins - blue copper proteins"/>
    <property type="match status" value="3"/>
</dbReference>
<evidence type="ECO:0000256" key="5">
    <source>
        <dbReference type="ARBA" id="ARBA00038978"/>
    </source>
</evidence>
<evidence type="ECO:0000256" key="3">
    <source>
        <dbReference type="ARBA" id="ARBA00022723"/>
    </source>
</evidence>
<evidence type="ECO:0000259" key="11">
    <source>
        <dbReference type="Pfam" id="PF07731"/>
    </source>
</evidence>
<evidence type="ECO:0000259" key="12">
    <source>
        <dbReference type="Pfam" id="PF07732"/>
    </source>
</evidence>
<evidence type="ECO:0000256" key="2">
    <source>
        <dbReference type="ARBA" id="ARBA00011245"/>
    </source>
</evidence>
<comment type="similarity">
    <text evidence="1">Belongs to the multicopper oxidase family.</text>
</comment>
<dbReference type="InterPro" id="IPR011707">
    <property type="entry name" value="Cu-oxidase-like_N"/>
</dbReference>
<evidence type="ECO:0000256" key="7">
    <source>
        <dbReference type="ARBA" id="ARBA00042896"/>
    </source>
</evidence>
<dbReference type="GO" id="GO:0016491">
    <property type="term" value="F:oxidoreductase activity"/>
    <property type="evidence" value="ECO:0007669"/>
    <property type="project" value="UniProtKB-KW"/>
</dbReference>
<dbReference type="PANTHER" id="PTHR48267:SF1">
    <property type="entry name" value="BILIRUBIN OXIDASE"/>
    <property type="match status" value="1"/>
</dbReference>
<sequence>MTTSRRELLKLMTAAGAALTASGLLISRTSLSDTRAGGPAGASPFAAQPVAAQALAPIVTPFRTAMPIPPVARPVSVTSTTDTYSIPVTQTTAEIIPGVRTPVLTYGGSFPGPTIKARSGRRVVVKQPNRITTGTSMHLHGAVVDPANDGGPMDLITPGGQRTYTYPNPQVAATLWYHDHAHHMEAEHVYRGMSGFYLISDDNEDALPLPRGTYDVPIVVRDIGLNPDGTLFFDHNFDTRPQILVNGKPQPYFQVAARKYRLRILNGSNQRPFEFRLSDGGEFTQIASDRGLLPAPYTTTTLPLSPAERADIVVDFSRYPVGSSVVLENAYFPEPSNKEILRFDVVRSAYDPSSVPARLATLPPTAAPTQTRNYTLDFDVQTGAGSISGKTWDEQRVDTTVRQGDTEVWEIKNTHPFIPHNFHIHLVDFRILDIDGKPPTPGDAGLKDTVRIGPGETARILVHFDFPYSGRYYYHCHLIDHSSMGMMANLEITR</sequence>
<dbReference type="RefSeq" id="WP_015037184.1">
    <property type="nucleotide sequence ID" value="NC_018750.1"/>
</dbReference>
<dbReference type="InterPro" id="IPR006311">
    <property type="entry name" value="TAT_signal"/>
</dbReference>
<dbReference type="PANTHER" id="PTHR48267">
    <property type="entry name" value="CUPREDOXIN SUPERFAMILY PROTEIN"/>
    <property type="match status" value="1"/>
</dbReference>
<evidence type="ECO:0000256" key="6">
    <source>
        <dbReference type="ARBA" id="ARBA00041027"/>
    </source>
</evidence>
<dbReference type="EC" id="1.16.3.4" evidence="5"/>
<dbReference type="Pfam" id="PF00394">
    <property type="entry name" value="Cu-oxidase"/>
    <property type="match status" value="1"/>
</dbReference>
<dbReference type="PROSITE" id="PS51318">
    <property type="entry name" value="TAT"/>
    <property type="match status" value="1"/>
</dbReference>
<dbReference type="AlphaFoldDB" id="F2RC38"/>
<dbReference type="PATRIC" id="fig|953739.5.peg.1214"/>
<proteinExistence type="inferred from homology"/>
<evidence type="ECO:0000256" key="9">
    <source>
        <dbReference type="ARBA" id="ARBA00048092"/>
    </source>
</evidence>